<evidence type="ECO:0000256" key="2">
    <source>
        <dbReference type="ARBA" id="ARBA00022801"/>
    </source>
</evidence>
<evidence type="ECO:0000313" key="6">
    <source>
        <dbReference type="EnsemblMetazoa" id="AAEL013281-PA"/>
    </source>
</evidence>
<dbReference type="PRINTS" id="PR00722">
    <property type="entry name" value="CHYMOTRYPSIN"/>
</dbReference>
<dbReference type="PROSITE" id="PS50240">
    <property type="entry name" value="TRYPSIN_DOM"/>
    <property type="match status" value="1"/>
</dbReference>
<protein>
    <submittedName>
        <fullName evidence="6">Uncharacterized protein</fullName>
    </submittedName>
</protein>
<evidence type="ECO:0000256" key="3">
    <source>
        <dbReference type="ARBA" id="ARBA00022825"/>
    </source>
</evidence>
<keyword evidence="7" id="KW-1185">Reference proteome</keyword>
<reference evidence="6" key="2">
    <citation type="submission" date="2020-05" db="UniProtKB">
        <authorList>
            <consortium name="EnsemblMetazoa"/>
        </authorList>
    </citation>
    <scope>IDENTIFICATION</scope>
    <source>
        <strain evidence="6">LVP_AGWG</strain>
    </source>
</reference>
<dbReference type="InterPro" id="IPR001254">
    <property type="entry name" value="Trypsin_dom"/>
</dbReference>
<dbReference type="FunFam" id="2.40.10.10:FF:000034">
    <property type="entry name" value="Eupolytin"/>
    <property type="match status" value="1"/>
</dbReference>
<dbReference type="PROSITE" id="PS00134">
    <property type="entry name" value="TRYPSIN_HIS"/>
    <property type="match status" value="1"/>
</dbReference>
<dbReference type="InterPro" id="IPR001314">
    <property type="entry name" value="Peptidase_S1A"/>
</dbReference>
<dbReference type="Pfam" id="PF00089">
    <property type="entry name" value="Trypsin"/>
    <property type="match status" value="1"/>
</dbReference>
<keyword evidence="3" id="KW-0720">Serine protease</keyword>
<dbReference type="GO" id="GO:0004252">
    <property type="term" value="F:serine-type endopeptidase activity"/>
    <property type="evidence" value="ECO:0007669"/>
    <property type="project" value="InterPro"/>
</dbReference>
<dbReference type="PROSITE" id="PS00135">
    <property type="entry name" value="TRYPSIN_SER"/>
    <property type="match status" value="1"/>
</dbReference>
<reference evidence="6 7" key="1">
    <citation type="submission" date="2017-06" db="EMBL/GenBank/DDBJ databases">
        <title>Aedes aegypti genome working group (AGWG) sequencing and assembly.</title>
        <authorList>
            <consortium name="Aedes aegypti Genome Working Group (AGWG)"/>
            <person name="Matthews B.J."/>
        </authorList>
    </citation>
    <scope>NUCLEOTIDE SEQUENCE [LARGE SCALE GENOMIC DNA]</scope>
    <source>
        <strain evidence="6 7">LVP_AGWG</strain>
    </source>
</reference>
<organism evidence="6 7">
    <name type="scientific">Aedes aegypti</name>
    <name type="common">Yellowfever mosquito</name>
    <name type="synonym">Culex aegypti</name>
    <dbReference type="NCBI Taxonomy" id="7159"/>
    <lineage>
        <taxon>Eukaryota</taxon>
        <taxon>Metazoa</taxon>
        <taxon>Ecdysozoa</taxon>
        <taxon>Arthropoda</taxon>
        <taxon>Hexapoda</taxon>
        <taxon>Insecta</taxon>
        <taxon>Pterygota</taxon>
        <taxon>Neoptera</taxon>
        <taxon>Endopterygota</taxon>
        <taxon>Diptera</taxon>
        <taxon>Nematocera</taxon>
        <taxon>Culicoidea</taxon>
        <taxon>Culicidae</taxon>
        <taxon>Culicinae</taxon>
        <taxon>Aedini</taxon>
        <taxon>Aedes</taxon>
        <taxon>Stegomyia</taxon>
    </lineage>
</organism>
<dbReference type="PANTHER" id="PTHR24252:SF7">
    <property type="entry name" value="HYALIN"/>
    <property type="match status" value="1"/>
</dbReference>
<name>A0A1S4FZ18_AEDAE</name>
<comment type="similarity">
    <text evidence="5">Belongs to the peptidase S1 family. CLIP subfamily.</text>
</comment>
<evidence type="ECO:0000313" key="7">
    <source>
        <dbReference type="Proteomes" id="UP000008820"/>
    </source>
</evidence>
<dbReference type="InterPro" id="IPR009003">
    <property type="entry name" value="Peptidase_S1_PA"/>
</dbReference>
<proteinExistence type="inferred from homology"/>
<dbReference type="GO" id="GO:0006508">
    <property type="term" value="P:proteolysis"/>
    <property type="evidence" value="ECO:0007669"/>
    <property type="project" value="UniProtKB-KW"/>
</dbReference>
<dbReference type="CDD" id="cd00190">
    <property type="entry name" value="Tryp_SPc"/>
    <property type="match status" value="1"/>
</dbReference>
<dbReference type="Proteomes" id="UP000008820">
    <property type="component" value="Chromosome 2"/>
</dbReference>
<dbReference type="InterPro" id="IPR043504">
    <property type="entry name" value="Peptidase_S1_PA_chymotrypsin"/>
</dbReference>
<keyword evidence="1" id="KW-0645">Protease</keyword>
<keyword evidence="2" id="KW-0378">Hydrolase</keyword>
<dbReference type="SMART" id="SM00020">
    <property type="entry name" value="Tryp_SPc"/>
    <property type="match status" value="1"/>
</dbReference>
<dbReference type="InParanoid" id="A0A1S4FZ18"/>
<keyword evidence="4" id="KW-1015">Disulfide bond</keyword>
<dbReference type="AlphaFoldDB" id="A0A1S4FZ18"/>
<sequence>MTRWIVFVVVVVLGVGTTRSAPSEDGRIINGKDAELGQFPYQALLKIETPRGRALCGGSVLSEEWILTAGHCVQDASSFEVTMGAIFLRSTEDDGRVVMNATEYIQHEDYNGQSASNDIAVIKLPQKVQFSNRIQAVQLPTGHDDYNRRMATVSGWGKTSDMGGVAKRLQYATIQVIRNNECRLVYPGSIETTTLCCRGDQQSTCNGDSGGPLVLEDDKTLIGVVSFGHVVGCEKKLPVAFARVTEFADWIREKTGMTAQSGSDGDGQSR</sequence>
<dbReference type="OrthoDB" id="5597713at2759"/>
<dbReference type="InterPro" id="IPR033116">
    <property type="entry name" value="TRYPSIN_SER"/>
</dbReference>
<dbReference type="EnsemblMetazoa" id="AAEL013281-RA">
    <property type="protein sequence ID" value="AAEL013281-PA"/>
    <property type="gene ID" value="AAEL013281"/>
</dbReference>
<dbReference type="VEuPathDB" id="VectorBase:AAEL013281"/>
<evidence type="ECO:0000256" key="1">
    <source>
        <dbReference type="ARBA" id="ARBA00022670"/>
    </source>
</evidence>
<dbReference type="Gene3D" id="2.40.10.10">
    <property type="entry name" value="Trypsin-like serine proteases"/>
    <property type="match status" value="1"/>
</dbReference>
<dbReference type="PANTHER" id="PTHR24252">
    <property type="entry name" value="ACROSIN-RELATED"/>
    <property type="match status" value="1"/>
</dbReference>
<evidence type="ECO:0000256" key="4">
    <source>
        <dbReference type="ARBA" id="ARBA00023157"/>
    </source>
</evidence>
<evidence type="ECO:0000256" key="5">
    <source>
        <dbReference type="ARBA" id="ARBA00024195"/>
    </source>
</evidence>
<dbReference type="InterPro" id="IPR018114">
    <property type="entry name" value="TRYPSIN_HIS"/>
</dbReference>
<dbReference type="SUPFAM" id="SSF50494">
    <property type="entry name" value="Trypsin-like serine proteases"/>
    <property type="match status" value="1"/>
</dbReference>
<gene>
    <name evidence="6" type="primary">5577572</name>
</gene>
<accession>A0A1S4FZ18</accession>